<protein>
    <submittedName>
        <fullName evidence="11">Ferredoxin</fullName>
        <ecNumber evidence="11">1.17.1.-</ecNumber>
    </submittedName>
</protein>
<keyword evidence="5" id="KW-0249">Electron transport</keyword>
<keyword evidence="6" id="KW-0408">Iron</keyword>
<keyword evidence="7" id="KW-0411">Iron-sulfur</keyword>
<comment type="cofactor">
    <cofactor evidence="8">
        <name>[2Fe-2S] cluster</name>
        <dbReference type="ChEBI" id="CHEBI:190135"/>
    </cofactor>
</comment>
<keyword evidence="11" id="KW-0560">Oxidoreductase</keyword>
<evidence type="ECO:0000256" key="8">
    <source>
        <dbReference type="ARBA" id="ARBA00034078"/>
    </source>
</evidence>
<dbReference type="PROSITE" id="PS51085">
    <property type="entry name" value="2FE2S_FER_2"/>
    <property type="match status" value="1"/>
</dbReference>
<dbReference type="InterPro" id="IPR036010">
    <property type="entry name" value="2Fe-2S_ferredoxin-like_sf"/>
</dbReference>
<feature type="region of interest" description="Disordered" evidence="9">
    <location>
        <begin position="117"/>
        <end position="136"/>
    </location>
</feature>
<dbReference type="AlphaFoldDB" id="A0A157RIT8"/>
<evidence type="ECO:0000256" key="7">
    <source>
        <dbReference type="ARBA" id="ARBA00023014"/>
    </source>
</evidence>
<dbReference type="Pfam" id="PF00111">
    <property type="entry name" value="Fer2"/>
    <property type="match status" value="1"/>
</dbReference>
<name>A0A157RIT8_9BORD</name>
<dbReference type="GO" id="GO:0046872">
    <property type="term" value="F:metal ion binding"/>
    <property type="evidence" value="ECO:0007669"/>
    <property type="project" value="UniProtKB-KW"/>
</dbReference>
<feature type="domain" description="2Fe-2S ferredoxin-type" evidence="10">
    <location>
        <begin position="30"/>
        <end position="119"/>
    </location>
</feature>
<evidence type="ECO:0000313" key="12">
    <source>
        <dbReference type="Proteomes" id="UP000077037"/>
    </source>
</evidence>
<evidence type="ECO:0000256" key="9">
    <source>
        <dbReference type="SAM" id="MobiDB-lite"/>
    </source>
</evidence>
<dbReference type="GO" id="GO:0016491">
    <property type="term" value="F:oxidoreductase activity"/>
    <property type="evidence" value="ECO:0007669"/>
    <property type="project" value="UniProtKB-KW"/>
</dbReference>
<dbReference type="EMBL" id="FKBS01000029">
    <property type="protein sequence ID" value="SAI57834.1"/>
    <property type="molecule type" value="Genomic_DNA"/>
</dbReference>
<feature type="compositionally biased region" description="Polar residues" evidence="9">
    <location>
        <begin position="127"/>
        <end position="136"/>
    </location>
</feature>
<evidence type="ECO:0000259" key="10">
    <source>
        <dbReference type="PROSITE" id="PS51085"/>
    </source>
</evidence>
<evidence type="ECO:0000256" key="5">
    <source>
        <dbReference type="ARBA" id="ARBA00022982"/>
    </source>
</evidence>
<keyword evidence="2" id="KW-0813">Transport</keyword>
<evidence type="ECO:0000256" key="1">
    <source>
        <dbReference type="ARBA" id="ARBA00007874"/>
    </source>
</evidence>
<accession>A0A157RIT8</accession>
<dbReference type="Gene3D" id="3.10.20.30">
    <property type="match status" value="1"/>
</dbReference>
<evidence type="ECO:0000256" key="2">
    <source>
        <dbReference type="ARBA" id="ARBA00022448"/>
    </source>
</evidence>
<dbReference type="GO" id="GO:0051537">
    <property type="term" value="F:2 iron, 2 sulfur cluster binding"/>
    <property type="evidence" value="ECO:0007669"/>
    <property type="project" value="UniProtKB-KW"/>
</dbReference>
<dbReference type="OrthoDB" id="9806195at2"/>
<evidence type="ECO:0000256" key="6">
    <source>
        <dbReference type="ARBA" id="ARBA00023004"/>
    </source>
</evidence>
<dbReference type="EC" id="1.17.1.-" evidence="11"/>
<dbReference type="RefSeq" id="WP_082887470.1">
    <property type="nucleotide sequence ID" value="NZ_FKBS01000029.1"/>
</dbReference>
<sequence length="136" mass="14267">MRDASAGVGADFPTEDPPGRDGAPGSAPVYSVELRPSGWRYACSSTSTLLQAAAKAGIRLRSSCRNGTCRTCMCIMLEGKVRYDTEWPGVASDEQAEGWILPCVAVPESDVVLSAPKASGLVPRPPSNNLTGARRG</sequence>
<dbReference type="PANTHER" id="PTHR43112:SF3">
    <property type="entry name" value="FERREDOXIN-2, CHLOROPLASTIC"/>
    <property type="match status" value="1"/>
</dbReference>
<keyword evidence="3" id="KW-0001">2Fe-2S</keyword>
<dbReference type="CDD" id="cd00207">
    <property type="entry name" value="fer2"/>
    <property type="match status" value="1"/>
</dbReference>
<proteinExistence type="inferred from homology"/>
<evidence type="ECO:0000256" key="4">
    <source>
        <dbReference type="ARBA" id="ARBA00022723"/>
    </source>
</evidence>
<dbReference type="SUPFAM" id="SSF54292">
    <property type="entry name" value="2Fe-2S ferredoxin-like"/>
    <property type="match status" value="1"/>
</dbReference>
<keyword evidence="4" id="KW-0479">Metal-binding</keyword>
<reference evidence="11 12" key="1">
    <citation type="submission" date="2016-03" db="EMBL/GenBank/DDBJ databases">
        <authorList>
            <consortium name="Pathogen Informatics"/>
        </authorList>
    </citation>
    <scope>NUCLEOTIDE SEQUENCE [LARGE SCALE GENOMIC DNA]</scope>
    <source>
        <strain evidence="11 12">NCTC13364</strain>
    </source>
</reference>
<feature type="region of interest" description="Disordered" evidence="9">
    <location>
        <begin position="1"/>
        <end position="29"/>
    </location>
</feature>
<evidence type="ECO:0000313" key="11">
    <source>
        <dbReference type="EMBL" id="SAI57834.1"/>
    </source>
</evidence>
<gene>
    <name evidence="11" type="primary">ascD_3</name>
    <name evidence="11" type="ORF">SAMEA1982600_05002</name>
</gene>
<organism evidence="11 12">
    <name type="scientific">Bordetella ansorpii</name>
    <dbReference type="NCBI Taxonomy" id="288768"/>
    <lineage>
        <taxon>Bacteria</taxon>
        <taxon>Pseudomonadati</taxon>
        <taxon>Pseudomonadota</taxon>
        <taxon>Betaproteobacteria</taxon>
        <taxon>Burkholderiales</taxon>
        <taxon>Alcaligenaceae</taxon>
        <taxon>Bordetella</taxon>
    </lineage>
</organism>
<comment type="similarity">
    <text evidence="1">Belongs to the 2Fe2S plant-type ferredoxin family.</text>
</comment>
<dbReference type="PANTHER" id="PTHR43112">
    <property type="entry name" value="FERREDOXIN"/>
    <property type="match status" value="1"/>
</dbReference>
<evidence type="ECO:0000256" key="3">
    <source>
        <dbReference type="ARBA" id="ARBA00022714"/>
    </source>
</evidence>
<dbReference type="InterPro" id="IPR001041">
    <property type="entry name" value="2Fe-2S_ferredoxin-type"/>
</dbReference>
<dbReference type="Proteomes" id="UP000077037">
    <property type="component" value="Unassembled WGS sequence"/>
</dbReference>
<dbReference type="InterPro" id="IPR012675">
    <property type="entry name" value="Beta-grasp_dom_sf"/>
</dbReference>